<organism evidence="6 7">
    <name type="scientific">Nocardioides silvaticus</name>
    <dbReference type="NCBI Taxonomy" id="2201891"/>
    <lineage>
        <taxon>Bacteria</taxon>
        <taxon>Bacillati</taxon>
        <taxon>Actinomycetota</taxon>
        <taxon>Actinomycetes</taxon>
        <taxon>Propionibacteriales</taxon>
        <taxon>Nocardioidaceae</taxon>
        <taxon>Nocardioides</taxon>
    </lineage>
</organism>
<gene>
    <name evidence="6" type="ORF">DJ010_12140</name>
</gene>
<dbReference type="AlphaFoldDB" id="A0A316TJM9"/>
<dbReference type="OrthoDB" id="4773026at2"/>
<keyword evidence="3" id="KW-0812">Transmembrane</keyword>
<reference evidence="6 7" key="1">
    <citation type="submission" date="2018-05" db="EMBL/GenBank/DDBJ databases">
        <title>Nocardioides silvaticus genome.</title>
        <authorList>
            <person name="Li C."/>
            <person name="Wang G."/>
        </authorList>
    </citation>
    <scope>NUCLEOTIDE SEQUENCE [LARGE SCALE GENOMIC DNA]</scope>
    <source>
        <strain evidence="6 7">CCTCC AB 2018079</strain>
    </source>
</reference>
<dbReference type="Proteomes" id="UP000245507">
    <property type="component" value="Unassembled WGS sequence"/>
</dbReference>
<dbReference type="GO" id="GO:0016787">
    <property type="term" value="F:hydrolase activity"/>
    <property type="evidence" value="ECO:0007669"/>
    <property type="project" value="TreeGrafter"/>
</dbReference>
<dbReference type="GO" id="GO:0016020">
    <property type="term" value="C:membrane"/>
    <property type="evidence" value="ECO:0007669"/>
    <property type="project" value="UniProtKB-SubCell"/>
</dbReference>
<comment type="similarity">
    <text evidence="2">Belongs to the TMEM86 family.</text>
</comment>
<keyword evidence="7" id="KW-1185">Reference proteome</keyword>
<protein>
    <submittedName>
        <fullName evidence="6">Lysoplasmalogenase</fullName>
    </submittedName>
</protein>
<comment type="caution">
    <text evidence="6">The sequence shown here is derived from an EMBL/GenBank/DDBJ whole genome shotgun (WGS) entry which is preliminary data.</text>
</comment>
<proteinExistence type="inferred from homology"/>
<dbReference type="PANTHER" id="PTHR31885">
    <property type="entry name" value="GH04784P"/>
    <property type="match status" value="1"/>
</dbReference>
<dbReference type="PANTHER" id="PTHR31885:SF6">
    <property type="entry name" value="GH04784P"/>
    <property type="match status" value="1"/>
</dbReference>
<keyword evidence="4" id="KW-1133">Transmembrane helix</keyword>
<evidence type="ECO:0000256" key="2">
    <source>
        <dbReference type="ARBA" id="ARBA00007375"/>
    </source>
</evidence>
<evidence type="ECO:0000256" key="3">
    <source>
        <dbReference type="ARBA" id="ARBA00022692"/>
    </source>
</evidence>
<evidence type="ECO:0000256" key="1">
    <source>
        <dbReference type="ARBA" id="ARBA00004141"/>
    </source>
</evidence>
<accession>A0A316TJM9</accession>
<name>A0A316TJM9_9ACTN</name>
<sequence length="223" mass="23260">MSLATRLKAAYGALAVVDTALSMSSRPAAHKARFVTKPLLMPTLAASLAATPGSSSARLPVLAAQAGGWVGDVGLLSEERKPFVVGTTGFGLGHLAYLAAFVPRRRQEPTLAQDPRSRALLALWATSAPLMAWRSRRDGVAPVVATYSATLVAMVVAATRLDAAERPAARRLIAAGALTFLASDSVLGVRKFVLTDPDPRIEGAVMATYTGAQLLISEGVGRL</sequence>
<dbReference type="EMBL" id="QGDD01000005">
    <property type="protein sequence ID" value="PWN02484.1"/>
    <property type="molecule type" value="Genomic_DNA"/>
</dbReference>
<dbReference type="Pfam" id="PF07947">
    <property type="entry name" value="YhhN"/>
    <property type="match status" value="1"/>
</dbReference>
<dbReference type="RefSeq" id="WP_109694052.1">
    <property type="nucleotide sequence ID" value="NZ_QGDD01000005.1"/>
</dbReference>
<keyword evidence="5" id="KW-0472">Membrane</keyword>
<dbReference type="InterPro" id="IPR012506">
    <property type="entry name" value="TMEM86B-like"/>
</dbReference>
<evidence type="ECO:0000256" key="5">
    <source>
        <dbReference type="ARBA" id="ARBA00023136"/>
    </source>
</evidence>
<comment type="subcellular location">
    <subcellularLocation>
        <location evidence="1">Membrane</location>
        <topology evidence="1">Multi-pass membrane protein</topology>
    </subcellularLocation>
</comment>
<evidence type="ECO:0000256" key="4">
    <source>
        <dbReference type="ARBA" id="ARBA00022989"/>
    </source>
</evidence>
<evidence type="ECO:0000313" key="6">
    <source>
        <dbReference type="EMBL" id="PWN02484.1"/>
    </source>
</evidence>
<evidence type="ECO:0000313" key="7">
    <source>
        <dbReference type="Proteomes" id="UP000245507"/>
    </source>
</evidence>